<dbReference type="GO" id="GO:0006362">
    <property type="term" value="P:transcription elongation by RNA polymerase I"/>
    <property type="evidence" value="ECO:0007669"/>
    <property type="project" value="TreeGrafter"/>
</dbReference>
<dbReference type="Gene3D" id="2.40.50.1060">
    <property type="match status" value="1"/>
</dbReference>
<dbReference type="EMBL" id="CAHR02000186">
    <property type="protein sequence ID" value="CCG83885.1"/>
    <property type="molecule type" value="Genomic_DNA"/>
</dbReference>
<dbReference type="VEuPathDB" id="FungiDB:TAPDE_004216"/>
<feature type="domain" description="RPA43 OB" evidence="7">
    <location>
        <begin position="165"/>
        <end position="262"/>
    </location>
</feature>
<dbReference type="PANTHER" id="PTHR12709:SF5">
    <property type="entry name" value="DNA-DIRECTED RNA POLYMERASE I SUBUNIT RPA43"/>
    <property type="match status" value="1"/>
</dbReference>
<name>R4XDG9_TAPDE</name>
<evidence type="ECO:0000313" key="8">
    <source>
        <dbReference type="EMBL" id="CCG83885.1"/>
    </source>
</evidence>
<keyword evidence="2 5" id="KW-0240">DNA-directed RNA polymerase</keyword>
<feature type="compositionally biased region" description="Basic and acidic residues" evidence="6">
    <location>
        <begin position="308"/>
        <end position="320"/>
    </location>
</feature>
<keyword evidence="9" id="KW-1185">Reference proteome</keyword>
<dbReference type="GO" id="GO:0006352">
    <property type="term" value="P:DNA-templated transcription initiation"/>
    <property type="evidence" value="ECO:0007669"/>
    <property type="project" value="UniProtKB-UniRule"/>
</dbReference>
<evidence type="ECO:0000313" key="9">
    <source>
        <dbReference type="Proteomes" id="UP000013776"/>
    </source>
</evidence>
<dbReference type="GO" id="GO:0005736">
    <property type="term" value="C:RNA polymerase I complex"/>
    <property type="evidence" value="ECO:0007669"/>
    <property type="project" value="TreeGrafter"/>
</dbReference>
<keyword evidence="4 5" id="KW-0539">Nucleus</keyword>
<comment type="function">
    <text evidence="5">DNA-dependent RNA polymerase which catalyzes the transcription of DNA into RNA using the four ribonucleoside triphosphates as substrates.</text>
</comment>
<comment type="subcellular location">
    <subcellularLocation>
        <location evidence="1 5">Nucleus</location>
    </subcellularLocation>
</comment>
<dbReference type="InterPro" id="IPR036898">
    <property type="entry name" value="RNA_pol_Rpb7-like_N_sf"/>
</dbReference>
<feature type="compositionally biased region" description="Basic and acidic residues" evidence="6">
    <location>
        <begin position="1"/>
        <end position="10"/>
    </location>
</feature>
<evidence type="ECO:0000256" key="4">
    <source>
        <dbReference type="ARBA" id="ARBA00023242"/>
    </source>
</evidence>
<dbReference type="InterPro" id="IPR041178">
    <property type="entry name" value="RPA43_OB"/>
</dbReference>
<evidence type="ECO:0000259" key="7">
    <source>
        <dbReference type="Pfam" id="PF17875"/>
    </source>
</evidence>
<dbReference type="InterPro" id="IPR045113">
    <property type="entry name" value="Rpb7-like"/>
</dbReference>
<dbReference type="OrthoDB" id="10250504at2759"/>
<evidence type="ECO:0000256" key="1">
    <source>
        <dbReference type="ARBA" id="ARBA00004123"/>
    </source>
</evidence>
<dbReference type="eggNOG" id="KOG4134">
    <property type="taxonomic scope" value="Eukaryota"/>
</dbReference>
<proteinExistence type="predicted"/>
<evidence type="ECO:0000256" key="5">
    <source>
        <dbReference type="RuleBase" id="RU369086"/>
    </source>
</evidence>
<sequence length="334" mass="36109">MSVTAKRELESPSADSASKRRRHGMGEGTARGVESAQIDPTTNTATAAPTTNGEGPDTREGYSNPKNLLQTGSLSSSGSAGVEVEDAYQHTRTTMTLLLAPCDVSDAVSGISRQLDDVLWTYLAPARGILMGWRDVRVEGSCGRVLEESPFTAVRVSLDTLVWRPRRDEVVQGRVTFQGPSHIGFLLLGTFNASVPVHLIPPSWSFHHHHHHYAAAEDGARDGEGHWVSHDGQTLSLNQILPLRTVGVKKGANILSVEGSLLDLPSPSPSLHAAVAAQDGKDDGAAQGKREPDAQAVTTAARETPVLRNRDRKAEKERRRSEKRARRGDRTDES</sequence>
<evidence type="ECO:0000256" key="3">
    <source>
        <dbReference type="ARBA" id="ARBA00023163"/>
    </source>
</evidence>
<dbReference type="Pfam" id="PF17875">
    <property type="entry name" value="RPA43_OB"/>
    <property type="match status" value="1"/>
</dbReference>
<feature type="compositionally biased region" description="Low complexity" evidence="6">
    <location>
        <begin position="40"/>
        <end position="52"/>
    </location>
</feature>
<reference evidence="8 9" key="1">
    <citation type="journal article" date="2013" name="MBio">
        <title>Genome sequencing of the plant pathogen Taphrina deformans, the causal agent of peach leaf curl.</title>
        <authorList>
            <person name="Cisse O.H."/>
            <person name="Almeida J.M.G.C.F."/>
            <person name="Fonseca A."/>
            <person name="Kumar A.A."/>
            <person name="Salojaervi J."/>
            <person name="Overmyer K."/>
            <person name="Hauser P.M."/>
            <person name="Pagni M."/>
        </authorList>
    </citation>
    <scope>NUCLEOTIDE SEQUENCE [LARGE SCALE GENOMIC DNA]</scope>
    <source>
        <strain evidence="9">PYCC 5710 / ATCC 11124 / CBS 356.35 / IMI 108563 / JCM 9778 / NBRC 8474</strain>
    </source>
</reference>
<dbReference type="Proteomes" id="UP000013776">
    <property type="component" value="Unassembled WGS sequence"/>
</dbReference>
<comment type="caution">
    <text evidence="8">The sequence shown here is derived from an EMBL/GenBank/DDBJ whole genome shotgun (WGS) entry which is preliminary data.</text>
</comment>
<keyword evidence="3 5" id="KW-0804">Transcription</keyword>
<protein>
    <recommendedName>
        <fullName evidence="5">DNA-directed RNA polymerase subunit</fullName>
    </recommendedName>
</protein>
<dbReference type="AlphaFoldDB" id="R4XDG9"/>
<feature type="compositionally biased region" description="Low complexity" evidence="6">
    <location>
        <begin position="72"/>
        <end position="81"/>
    </location>
</feature>
<evidence type="ECO:0000256" key="2">
    <source>
        <dbReference type="ARBA" id="ARBA00022478"/>
    </source>
</evidence>
<feature type="compositionally biased region" description="Basic and acidic residues" evidence="6">
    <location>
        <begin position="279"/>
        <end position="293"/>
    </location>
</feature>
<accession>R4XDG9</accession>
<dbReference type="STRING" id="1097556.R4XDG9"/>
<dbReference type="Gene3D" id="3.30.1490.120">
    <property type="entry name" value="RNA polymerase Rpb7-like, N-terminal domain"/>
    <property type="match status" value="1"/>
</dbReference>
<feature type="region of interest" description="Disordered" evidence="6">
    <location>
        <begin position="273"/>
        <end position="334"/>
    </location>
</feature>
<dbReference type="PANTHER" id="PTHR12709">
    <property type="entry name" value="DNA-DIRECTED RNA POLYMERASE II, III"/>
    <property type="match status" value="1"/>
</dbReference>
<evidence type="ECO:0000256" key="6">
    <source>
        <dbReference type="SAM" id="MobiDB-lite"/>
    </source>
</evidence>
<feature type="region of interest" description="Disordered" evidence="6">
    <location>
        <begin position="1"/>
        <end position="81"/>
    </location>
</feature>
<gene>
    <name evidence="8" type="ORF">TAPDE_004216</name>
</gene>
<organism evidence="8 9">
    <name type="scientific">Taphrina deformans (strain PYCC 5710 / ATCC 11124 / CBS 356.35 / IMI 108563 / JCM 9778 / NBRC 8474)</name>
    <name type="common">Peach leaf curl fungus</name>
    <name type="synonym">Lalaria deformans</name>
    <dbReference type="NCBI Taxonomy" id="1097556"/>
    <lineage>
        <taxon>Eukaryota</taxon>
        <taxon>Fungi</taxon>
        <taxon>Dikarya</taxon>
        <taxon>Ascomycota</taxon>
        <taxon>Taphrinomycotina</taxon>
        <taxon>Taphrinomycetes</taxon>
        <taxon>Taphrinales</taxon>
        <taxon>Taphrinaceae</taxon>
        <taxon>Taphrina</taxon>
    </lineage>
</organism>